<sequence>MNGPDRTYDQDHALRRLIHVLGRRHGPGGAARTELLARVRAVLDGTTEDAALLELVAGPAGVAHVVEDEWAEADAQEDVEPADVAAVLDRQDHGRAVPVPDAAAADAWLRELGQLLRVHDAGPDAVDLVDLAERALIDPSLAETVVEAMGVPWAASGMRGLHEAARRGRGTRGRRDAHDVSGFAGARTLDPVAVLAQLQAPLDDLPRVRGRDRMIARLTAAVLREGAGDFSGPGYRRTPVLTGAAGYGKSTVALAVARRVRAEGVTALRIAAETRDELVDGLYLAAVALRAPLVQLRASRDLPLDGRAAALWSLLDCAPVPWLLVLDGAGPGAVGDPDWLPPVRTGAVVVTTRYGGPDDWGTDADVVGLDRLRPAQGGLVVLDRIGAPRTEPQVDDARALSRALGGVPLALSSAGRYAAARGGAAPLSGLRVRVGARTVPDPVSTVYELGVLPDPATDRRTAIRLLACFAPDTPLPLAVLDGWTEVVGGPRPMLDDLVRTGLVEERAARPGSRSVIAIHPAVAEESRHDDAVGLAPDVVDGWAVALLGRAVRALDAGAPATWATLRMLEPHVSRLLASRTLGAGDLLARTVRLAERTVAALLRAGSHAAAHAMLDAAVARATPLDPADPAVLALRHTRARATALDGGDFAAAVAELTEVVGMRTRLLGDRHPDTLDSRDCLAWVTSERGLPAEARAQFAEVLAARRAVLGPDHPDTLETQHRLGWVDAETGRVAEAVEGLTDVLRRRQARLGRYHLDVFGTRYRLGWTHAKNGDQAAAEQTYLDLQADVEHALGRLHPMTLMVRVRVAWVLVRACRFDEAERMYADALADQVRVLGATHRRTLRTRQYLGCLALDRGDWATAAERTTPVLAERERVLGSDHPHTLNSRSYLTTARLHAGRYDAADRIFQSIVADRERVLGPAHEVTLRSRVLLARARIKRGRLGEARMMLERLHDDVVAALPADHRVALDVRHTRALVEGLLGDAGWAEAELRSVHEIRLDTLGADHRETLAGRDYLAWALGRQGRYAPALALGRAVLADRERVLGPDHADTFQSRYSVAWLRAQLGDVEAARSGFSSLLADLRARFGDDRPDVMRARHGLVRLRLRSGDAAGALADSSRLVADQVRFLGPDAVDTLRAVEEHAEVLIALPGRAVEGWGEMARVRRRRILVLGDDHPDTVRVTDRLSGGSGR</sequence>
<dbReference type="Gene3D" id="1.25.40.10">
    <property type="entry name" value="Tetratricopeptide repeat domain"/>
    <property type="match status" value="3"/>
</dbReference>
<dbReference type="SUPFAM" id="SSF52540">
    <property type="entry name" value="P-loop containing nucleoside triphosphate hydrolases"/>
    <property type="match status" value="2"/>
</dbReference>
<dbReference type="RefSeq" id="WP_349296146.1">
    <property type="nucleotide sequence ID" value="NZ_JBEDNQ010000001.1"/>
</dbReference>
<dbReference type="SUPFAM" id="SSF48452">
    <property type="entry name" value="TPR-like"/>
    <property type="match status" value="3"/>
</dbReference>
<dbReference type="PANTHER" id="PTHR46082:SF6">
    <property type="entry name" value="AAA+ ATPASE DOMAIN-CONTAINING PROTEIN-RELATED"/>
    <property type="match status" value="1"/>
</dbReference>
<gene>
    <name evidence="1" type="ORF">WIS52_01115</name>
</gene>
<comment type="caution">
    <text evidence="1">The sequence shown here is derived from an EMBL/GenBank/DDBJ whole genome shotgun (WGS) entry which is preliminary data.</text>
</comment>
<protein>
    <submittedName>
        <fullName evidence="1">Tetratricopeptide repeat protein</fullName>
    </submittedName>
</protein>
<reference evidence="1 2" key="1">
    <citation type="submission" date="2024-03" db="EMBL/GenBank/DDBJ databases">
        <title>Draft genome sequence of Pseudonocardia nematodicida JCM 31783.</title>
        <authorList>
            <person name="Butdee W."/>
            <person name="Duangmal K."/>
        </authorList>
    </citation>
    <scope>NUCLEOTIDE SEQUENCE [LARGE SCALE GENOMIC DNA]</scope>
    <source>
        <strain evidence="1 2">JCM 31783</strain>
    </source>
</reference>
<evidence type="ECO:0000313" key="2">
    <source>
        <dbReference type="Proteomes" id="UP001494902"/>
    </source>
</evidence>
<dbReference type="InterPro" id="IPR027417">
    <property type="entry name" value="P-loop_NTPase"/>
</dbReference>
<proteinExistence type="predicted"/>
<dbReference type="Pfam" id="PF13424">
    <property type="entry name" value="TPR_12"/>
    <property type="match status" value="1"/>
</dbReference>
<dbReference type="Pfam" id="PF13374">
    <property type="entry name" value="TPR_10"/>
    <property type="match status" value="4"/>
</dbReference>
<accession>A0ABV1K3L9</accession>
<dbReference type="PANTHER" id="PTHR46082">
    <property type="entry name" value="ATP/GTP-BINDING PROTEIN-RELATED"/>
    <property type="match status" value="1"/>
</dbReference>
<organism evidence="1 2">
    <name type="scientific">Pseudonocardia nematodicida</name>
    <dbReference type="NCBI Taxonomy" id="1206997"/>
    <lineage>
        <taxon>Bacteria</taxon>
        <taxon>Bacillati</taxon>
        <taxon>Actinomycetota</taxon>
        <taxon>Actinomycetes</taxon>
        <taxon>Pseudonocardiales</taxon>
        <taxon>Pseudonocardiaceae</taxon>
        <taxon>Pseudonocardia</taxon>
    </lineage>
</organism>
<dbReference type="Gene3D" id="3.40.50.300">
    <property type="entry name" value="P-loop containing nucleotide triphosphate hydrolases"/>
    <property type="match status" value="1"/>
</dbReference>
<keyword evidence="2" id="KW-1185">Reference proteome</keyword>
<dbReference type="InterPro" id="IPR011990">
    <property type="entry name" value="TPR-like_helical_dom_sf"/>
</dbReference>
<dbReference type="EMBL" id="JBEDNQ010000001">
    <property type="protein sequence ID" value="MEQ3549055.1"/>
    <property type="molecule type" value="Genomic_DNA"/>
</dbReference>
<dbReference type="InterPro" id="IPR053137">
    <property type="entry name" value="NLR-like"/>
</dbReference>
<name>A0ABV1K3L9_9PSEU</name>
<evidence type="ECO:0000313" key="1">
    <source>
        <dbReference type="EMBL" id="MEQ3549055.1"/>
    </source>
</evidence>
<dbReference type="Proteomes" id="UP001494902">
    <property type="component" value="Unassembled WGS sequence"/>
</dbReference>